<evidence type="ECO:0000256" key="1">
    <source>
        <dbReference type="SAM" id="SignalP"/>
    </source>
</evidence>
<dbReference type="AlphaFoldDB" id="A0A5C2RV63"/>
<organism evidence="2 3">
    <name type="scientific">Lentinus tigrinus ALCF2SS1-6</name>
    <dbReference type="NCBI Taxonomy" id="1328759"/>
    <lineage>
        <taxon>Eukaryota</taxon>
        <taxon>Fungi</taxon>
        <taxon>Dikarya</taxon>
        <taxon>Basidiomycota</taxon>
        <taxon>Agaricomycotina</taxon>
        <taxon>Agaricomycetes</taxon>
        <taxon>Polyporales</taxon>
        <taxon>Polyporaceae</taxon>
        <taxon>Lentinus</taxon>
    </lineage>
</organism>
<gene>
    <name evidence="2" type="ORF">L227DRAFT_604036</name>
</gene>
<dbReference type="Proteomes" id="UP000313359">
    <property type="component" value="Unassembled WGS sequence"/>
</dbReference>
<dbReference type="OrthoDB" id="4584900at2759"/>
<feature type="chain" id="PRO_5023134885" evidence="1">
    <location>
        <begin position="24"/>
        <end position="245"/>
    </location>
</feature>
<feature type="signal peptide" evidence="1">
    <location>
        <begin position="1"/>
        <end position="23"/>
    </location>
</feature>
<evidence type="ECO:0000313" key="2">
    <source>
        <dbReference type="EMBL" id="RPD54475.1"/>
    </source>
</evidence>
<keyword evidence="3" id="KW-1185">Reference proteome</keyword>
<keyword evidence="1" id="KW-0732">Signal</keyword>
<proteinExistence type="predicted"/>
<dbReference type="STRING" id="1328759.A0A5C2RV63"/>
<reference evidence="2" key="1">
    <citation type="journal article" date="2018" name="Genome Biol. Evol.">
        <title>Genomics and development of Lentinus tigrinus, a white-rot wood-decaying mushroom with dimorphic fruiting bodies.</title>
        <authorList>
            <person name="Wu B."/>
            <person name="Xu Z."/>
            <person name="Knudson A."/>
            <person name="Carlson A."/>
            <person name="Chen N."/>
            <person name="Kovaka S."/>
            <person name="LaButti K."/>
            <person name="Lipzen A."/>
            <person name="Pennachio C."/>
            <person name="Riley R."/>
            <person name="Schakwitz W."/>
            <person name="Umezawa K."/>
            <person name="Ohm R.A."/>
            <person name="Grigoriev I.V."/>
            <person name="Nagy L.G."/>
            <person name="Gibbons J."/>
            <person name="Hibbett D."/>
        </authorList>
    </citation>
    <scope>NUCLEOTIDE SEQUENCE [LARGE SCALE GENOMIC DNA]</scope>
    <source>
        <strain evidence="2">ALCF2SS1-6</strain>
    </source>
</reference>
<sequence>MLAVMRLVALAVLVLSFLSVVTEVSVSALLAGPLMQSGSHAVSGLPALEGFTKALAPAMVSTREDAARAVPSGSPGTGHGVIKLVASDSSHGYLTSSGITVDLASADTYSYNIPSSSDALVGFTDVTNTLYRLAAFASTKVHLGTGHGTAAYLENFVSVSTPAGSKPVSAEGYGFVGGYGETTIFSVDSTTGKITVQWVNSDGSVVYPSIYRSGSTLLLTCALAAYTSSTTSWTPVTLYFSTVAS</sequence>
<evidence type="ECO:0000313" key="3">
    <source>
        <dbReference type="Proteomes" id="UP000313359"/>
    </source>
</evidence>
<protein>
    <submittedName>
        <fullName evidence="2">Uncharacterized protein</fullName>
    </submittedName>
</protein>
<name>A0A5C2RV63_9APHY</name>
<accession>A0A5C2RV63</accession>
<dbReference type="EMBL" id="ML122305">
    <property type="protein sequence ID" value="RPD54475.1"/>
    <property type="molecule type" value="Genomic_DNA"/>
</dbReference>